<dbReference type="AlphaFoldDB" id="A0A1H7VG25"/>
<keyword evidence="2" id="KW-1185">Reference proteome</keyword>
<evidence type="ECO:0000313" key="1">
    <source>
        <dbReference type="EMBL" id="SEM07819.1"/>
    </source>
</evidence>
<reference evidence="2" key="1">
    <citation type="submission" date="2016-10" db="EMBL/GenBank/DDBJ databases">
        <authorList>
            <person name="Varghese N."/>
            <person name="Submissions S."/>
        </authorList>
    </citation>
    <scope>NUCLEOTIDE SEQUENCE [LARGE SCALE GENOMIC DNA]</scope>
    <source>
        <strain evidence="2">DSM 18733</strain>
    </source>
</reference>
<accession>A0A1H7VG25</accession>
<dbReference type="EMBL" id="FOAF01000007">
    <property type="protein sequence ID" value="SEM07819.1"/>
    <property type="molecule type" value="Genomic_DNA"/>
</dbReference>
<evidence type="ECO:0000313" key="2">
    <source>
        <dbReference type="Proteomes" id="UP000199421"/>
    </source>
</evidence>
<name>A0A1H7VG25_OLID1</name>
<protein>
    <submittedName>
        <fullName evidence="1">Uncharacterized protein</fullName>
    </submittedName>
</protein>
<dbReference type="Proteomes" id="UP000199421">
    <property type="component" value="Unassembled WGS sequence"/>
</dbReference>
<sequence length="43" mass="4832">MLGLVGLKFSVLRVGMTDRNFKIKSSMTLIDPFGNTVLFNEKI</sequence>
<organism evidence="1 2">
    <name type="scientific">Olivibacter domesticus</name>
    <name type="common">Pseudosphingobacterium domesticum</name>
    <dbReference type="NCBI Taxonomy" id="407022"/>
    <lineage>
        <taxon>Bacteria</taxon>
        <taxon>Pseudomonadati</taxon>
        <taxon>Bacteroidota</taxon>
        <taxon>Sphingobacteriia</taxon>
        <taxon>Sphingobacteriales</taxon>
        <taxon>Sphingobacteriaceae</taxon>
        <taxon>Olivibacter</taxon>
    </lineage>
</organism>
<dbReference type="STRING" id="407022.SAMN05661044_04155"/>
<gene>
    <name evidence="1" type="ORF">SAMN05661044_04155</name>
</gene>
<proteinExistence type="predicted"/>